<dbReference type="Proteomes" id="UP000428333">
    <property type="component" value="Linkage Group LG04"/>
</dbReference>
<keyword evidence="4" id="KW-0539">Nucleus</keyword>
<sequence>MAEMTRETELSIAASSVFPGFKFSPTDEELLSYYLKKKLEGSDRCVEVISELEINRYEPWDLPAKSVIQSENEWFFFSPRGRKYPNGSQNKRATESGYWKATGKERNVKAGSNVIGSKRTLVFHTGRAPKGERTEWIMHEYCLSGKSQDSLVICRLRRNIDFRLNDTPRPSSLNERTLLIENDCKFGGANAFSKESSGHNSVEQQSESGSVSDQKQVNELSQPGSSHQVCYDDDCFAEILKDEIVDLGLLPPAVRKSEDERSLQPIQEIYSPVSHFQGTANRRIKLNKQTIQKHRANVLEVEIGKNKCVEDESSSQNTERSPKCFMRLLSGMRIGRRSLSMFLVFLTLLIFCFSMLGVPGKPKKVINMLP</sequence>
<accession>A0A6A4M035</accession>
<dbReference type="EMBL" id="QEFC01000924">
    <property type="protein sequence ID" value="KAE9462011.1"/>
    <property type="molecule type" value="Genomic_DNA"/>
</dbReference>
<keyword evidence="9" id="KW-1185">Reference proteome</keyword>
<comment type="caution">
    <text evidence="8">The sequence shown here is derived from an EMBL/GenBank/DDBJ whole genome shotgun (WGS) entry which is preliminary data.</text>
</comment>
<keyword evidence="3" id="KW-0804">Transcription</keyword>
<dbReference type="Pfam" id="PF02365">
    <property type="entry name" value="NAM"/>
    <property type="match status" value="1"/>
</dbReference>
<evidence type="ECO:0000256" key="2">
    <source>
        <dbReference type="ARBA" id="ARBA00023125"/>
    </source>
</evidence>
<organism evidence="8 9">
    <name type="scientific">Rhododendron williamsianum</name>
    <dbReference type="NCBI Taxonomy" id="262921"/>
    <lineage>
        <taxon>Eukaryota</taxon>
        <taxon>Viridiplantae</taxon>
        <taxon>Streptophyta</taxon>
        <taxon>Embryophyta</taxon>
        <taxon>Tracheophyta</taxon>
        <taxon>Spermatophyta</taxon>
        <taxon>Magnoliopsida</taxon>
        <taxon>eudicotyledons</taxon>
        <taxon>Gunneridae</taxon>
        <taxon>Pentapetalae</taxon>
        <taxon>asterids</taxon>
        <taxon>Ericales</taxon>
        <taxon>Ericaceae</taxon>
        <taxon>Ericoideae</taxon>
        <taxon>Rhodoreae</taxon>
        <taxon>Rhododendron</taxon>
    </lineage>
</organism>
<dbReference type="PROSITE" id="PS51005">
    <property type="entry name" value="NAC"/>
    <property type="match status" value="1"/>
</dbReference>
<feature type="compositionally biased region" description="Polar residues" evidence="5">
    <location>
        <begin position="213"/>
        <end position="227"/>
    </location>
</feature>
<keyword evidence="2" id="KW-0238">DNA-binding</keyword>
<dbReference type="AlphaFoldDB" id="A0A6A4M035"/>
<dbReference type="InterPro" id="IPR003441">
    <property type="entry name" value="NAC-dom"/>
</dbReference>
<evidence type="ECO:0000259" key="7">
    <source>
        <dbReference type="PROSITE" id="PS51005"/>
    </source>
</evidence>
<evidence type="ECO:0000256" key="1">
    <source>
        <dbReference type="ARBA" id="ARBA00023015"/>
    </source>
</evidence>
<dbReference type="Gene3D" id="2.170.150.80">
    <property type="entry name" value="NAC domain"/>
    <property type="match status" value="1"/>
</dbReference>
<feature type="compositionally biased region" description="Low complexity" evidence="5">
    <location>
        <begin position="201"/>
        <end position="212"/>
    </location>
</feature>
<evidence type="ECO:0000256" key="3">
    <source>
        <dbReference type="ARBA" id="ARBA00023163"/>
    </source>
</evidence>
<feature type="transmembrane region" description="Helical" evidence="6">
    <location>
        <begin position="339"/>
        <end position="358"/>
    </location>
</feature>
<protein>
    <recommendedName>
        <fullName evidence="7">NAC domain-containing protein</fullName>
    </recommendedName>
</protein>
<evidence type="ECO:0000256" key="6">
    <source>
        <dbReference type="SAM" id="Phobius"/>
    </source>
</evidence>
<evidence type="ECO:0000256" key="5">
    <source>
        <dbReference type="SAM" id="MobiDB-lite"/>
    </source>
</evidence>
<keyword evidence="6" id="KW-1133">Transmembrane helix</keyword>
<evidence type="ECO:0000313" key="8">
    <source>
        <dbReference type="EMBL" id="KAE9462011.1"/>
    </source>
</evidence>
<dbReference type="SUPFAM" id="SSF101941">
    <property type="entry name" value="NAC domain"/>
    <property type="match status" value="1"/>
</dbReference>
<keyword evidence="1" id="KW-0805">Transcription regulation</keyword>
<keyword evidence="6" id="KW-0812">Transmembrane</keyword>
<evidence type="ECO:0000256" key="4">
    <source>
        <dbReference type="ARBA" id="ARBA00023242"/>
    </source>
</evidence>
<evidence type="ECO:0000313" key="9">
    <source>
        <dbReference type="Proteomes" id="UP000428333"/>
    </source>
</evidence>
<feature type="domain" description="NAC" evidence="7">
    <location>
        <begin position="17"/>
        <end position="159"/>
    </location>
</feature>
<dbReference type="GO" id="GO:0003677">
    <property type="term" value="F:DNA binding"/>
    <property type="evidence" value="ECO:0007669"/>
    <property type="project" value="UniProtKB-KW"/>
</dbReference>
<reference evidence="8 9" key="1">
    <citation type="journal article" date="2019" name="Genome Biol. Evol.">
        <title>The Rhododendron genome and chromosomal organization provide insight into shared whole-genome duplications across the heath family (Ericaceae).</title>
        <authorList>
            <person name="Soza V.L."/>
            <person name="Lindsley D."/>
            <person name="Waalkes A."/>
            <person name="Ramage E."/>
            <person name="Patwardhan R.P."/>
            <person name="Burton J.N."/>
            <person name="Adey A."/>
            <person name="Kumar A."/>
            <person name="Qiu R."/>
            <person name="Shendure J."/>
            <person name="Hall B."/>
        </authorList>
    </citation>
    <scope>NUCLEOTIDE SEQUENCE [LARGE SCALE GENOMIC DNA]</scope>
    <source>
        <strain evidence="8">RSF 1966-606</strain>
    </source>
</reference>
<keyword evidence="6" id="KW-0472">Membrane</keyword>
<feature type="region of interest" description="Disordered" evidence="5">
    <location>
        <begin position="194"/>
        <end position="227"/>
    </location>
</feature>
<dbReference type="OrthoDB" id="1935348at2759"/>
<dbReference type="GO" id="GO:0006355">
    <property type="term" value="P:regulation of DNA-templated transcription"/>
    <property type="evidence" value="ECO:0007669"/>
    <property type="project" value="InterPro"/>
</dbReference>
<dbReference type="PANTHER" id="PTHR31744">
    <property type="entry name" value="PROTEIN CUP-SHAPED COTYLEDON 2-RELATED"/>
    <property type="match status" value="1"/>
</dbReference>
<dbReference type="InterPro" id="IPR036093">
    <property type="entry name" value="NAC_dom_sf"/>
</dbReference>
<name>A0A6A4M035_9ERIC</name>
<gene>
    <name evidence="8" type="ORF">C3L33_06066</name>
</gene>
<proteinExistence type="predicted"/>
<feature type="non-terminal residue" evidence="8">
    <location>
        <position position="1"/>
    </location>
</feature>